<organism evidence="8 9">
    <name type="scientific">Methanosarcina mazei WWM610</name>
    <dbReference type="NCBI Taxonomy" id="1434117"/>
    <lineage>
        <taxon>Archaea</taxon>
        <taxon>Methanobacteriati</taxon>
        <taxon>Methanobacteriota</taxon>
        <taxon>Stenosarchaea group</taxon>
        <taxon>Methanomicrobia</taxon>
        <taxon>Methanosarcinales</taxon>
        <taxon>Methanosarcinaceae</taxon>
        <taxon>Methanosarcina</taxon>
    </lineage>
</organism>
<name>A0A0E3PWT6_METMZ</name>
<dbReference type="EC" id="2.6.1.1" evidence="8"/>
<protein>
    <submittedName>
        <fullName evidence="8">Biosynthetic Aromatic amino acid aminotransferase alpha / Aspartate aminotransferase</fullName>
        <ecNumber evidence="8">2.6.1.1</ecNumber>
        <ecNumber evidence="8">2.6.1.57</ecNumber>
    </submittedName>
</protein>
<feature type="domain" description="Aminotransferase class I/classII large" evidence="7">
    <location>
        <begin position="57"/>
        <end position="387"/>
    </location>
</feature>
<reference evidence="8 9" key="1">
    <citation type="submission" date="2014-07" db="EMBL/GenBank/DDBJ databases">
        <title>Methanogenic archaea and the global carbon cycle.</title>
        <authorList>
            <person name="Henriksen J.R."/>
            <person name="Luke J."/>
            <person name="Reinhart S."/>
            <person name="Benedict M.N."/>
            <person name="Youngblut N.D."/>
            <person name="Metcalf M.E."/>
            <person name="Whitaker R.J."/>
            <person name="Metcalf W.W."/>
        </authorList>
    </citation>
    <scope>NUCLEOTIDE SEQUENCE [LARGE SCALE GENOMIC DNA]</scope>
    <source>
        <strain evidence="8 9">WWM610</strain>
    </source>
</reference>
<dbReference type="GO" id="GO:0006520">
    <property type="term" value="P:amino acid metabolic process"/>
    <property type="evidence" value="ECO:0007669"/>
    <property type="project" value="InterPro"/>
</dbReference>
<dbReference type="GO" id="GO:0004069">
    <property type="term" value="F:L-aspartate:2-oxoglutarate aminotransferase activity"/>
    <property type="evidence" value="ECO:0007669"/>
    <property type="project" value="UniProtKB-EC"/>
</dbReference>
<dbReference type="GO" id="GO:0030170">
    <property type="term" value="F:pyridoxal phosphate binding"/>
    <property type="evidence" value="ECO:0007669"/>
    <property type="project" value="InterPro"/>
</dbReference>
<keyword evidence="5 8" id="KW-0808">Transferase</keyword>
<sequence>MEKAEFRVSRIQSKQNSEDIIYGTLGGHNLKEIKFSENVSRIDTSGIRKIFEAAGSNAINLGLGQPDFDTPDHIKAAAIKAINEGFTGYTAGPGIPELREALSQKFKEENCFSVSPQEIIVTSGASEALTIALTALLNRGDEVLISNPGFVSYNALTEMLYGKVVNVPLGEDLTMKPEDVLERITPKTKAIILNSPSNPTGAVSSRADIKALAEIADDHRITIISDEVYEYFIYEGEHVSPASYSDNVVTVNATSKSYAMTGWRLGYLAARNEYISQMLKVHQYIQACANSIAQKAAYAAVTGPKDSVSAMREEFRKRRDVLVKGLNDLGMECALPKGAFYAFPRVSNSAEVASKMISNGVVVVPGTAFGSEGDGYIRISYAASMKDIEKSLSIMEKVL</sequence>
<evidence type="ECO:0000256" key="2">
    <source>
        <dbReference type="ARBA" id="ARBA00007441"/>
    </source>
</evidence>
<dbReference type="Pfam" id="PF00155">
    <property type="entry name" value="Aminotran_1_2"/>
    <property type="match status" value="1"/>
</dbReference>
<keyword evidence="6" id="KW-0663">Pyridoxal phosphate</keyword>
<dbReference type="InterPro" id="IPR004839">
    <property type="entry name" value="Aminotransferase_I/II_large"/>
</dbReference>
<dbReference type="FunFam" id="3.40.640.10:FF:000033">
    <property type="entry name" value="Aspartate aminotransferase"/>
    <property type="match status" value="1"/>
</dbReference>
<dbReference type="Proteomes" id="UP000033058">
    <property type="component" value="Chromosome"/>
</dbReference>
<evidence type="ECO:0000313" key="8">
    <source>
        <dbReference type="EMBL" id="AKB41027.1"/>
    </source>
</evidence>
<evidence type="ECO:0000259" key="7">
    <source>
        <dbReference type="Pfam" id="PF00155"/>
    </source>
</evidence>
<dbReference type="InterPro" id="IPR015421">
    <property type="entry name" value="PyrdxlP-dep_Trfase_major"/>
</dbReference>
<dbReference type="InterPro" id="IPR050596">
    <property type="entry name" value="AspAT/PAT-like"/>
</dbReference>
<dbReference type="SUPFAM" id="SSF53383">
    <property type="entry name" value="PLP-dependent transferases"/>
    <property type="match status" value="1"/>
</dbReference>
<dbReference type="PATRIC" id="fig|1434117.4.peg.2599"/>
<dbReference type="Gene3D" id="3.90.1150.10">
    <property type="entry name" value="Aspartate Aminotransferase, domain 1"/>
    <property type="match status" value="1"/>
</dbReference>
<proteinExistence type="inferred from homology"/>
<dbReference type="CDD" id="cd00609">
    <property type="entry name" value="AAT_like"/>
    <property type="match status" value="1"/>
</dbReference>
<accession>A0A0E3PWT6</accession>
<comment type="similarity">
    <text evidence="2">Belongs to the class-I pyridoxal-phosphate-dependent aminotransferase family.</text>
</comment>
<comment type="cofactor">
    <cofactor evidence="1">
        <name>pyridoxal 5'-phosphate</name>
        <dbReference type="ChEBI" id="CHEBI:597326"/>
    </cofactor>
</comment>
<evidence type="ECO:0000313" key="9">
    <source>
        <dbReference type="Proteomes" id="UP000033058"/>
    </source>
</evidence>
<dbReference type="Gene3D" id="3.40.640.10">
    <property type="entry name" value="Type I PLP-dependent aspartate aminotransferase-like (Major domain)"/>
    <property type="match status" value="1"/>
</dbReference>
<evidence type="ECO:0000256" key="1">
    <source>
        <dbReference type="ARBA" id="ARBA00001933"/>
    </source>
</evidence>
<dbReference type="InterPro" id="IPR015424">
    <property type="entry name" value="PyrdxlP-dep_Trfase"/>
</dbReference>
<dbReference type="PANTHER" id="PTHR46383">
    <property type="entry name" value="ASPARTATE AMINOTRANSFERASE"/>
    <property type="match status" value="1"/>
</dbReference>
<evidence type="ECO:0000256" key="6">
    <source>
        <dbReference type="ARBA" id="ARBA00022898"/>
    </source>
</evidence>
<evidence type="ECO:0000256" key="4">
    <source>
        <dbReference type="ARBA" id="ARBA00022576"/>
    </source>
</evidence>
<evidence type="ECO:0000256" key="5">
    <source>
        <dbReference type="ARBA" id="ARBA00022679"/>
    </source>
</evidence>
<dbReference type="HOGENOM" id="CLU_017584_4_3_2"/>
<gene>
    <name evidence="8" type="ORF">MSMAW_2036</name>
</gene>
<dbReference type="PANTHER" id="PTHR46383:SF3">
    <property type="entry name" value="ASPARTATE AMINOTRANSFERASE-RELATED"/>
    <property type="match status" value="1"/>
</dbReference>
<dbReference type="InterPro" id="IPR015422">
    <property type="entry name" value="PyrdxlP-dep_Trfase_small"/>
</dbReference>
<keyword evidence="4 8" id="KW-0032">Aminotransferase</keyword>
<dbReference type="EMBL" id="CP009509">
    <property type="protein sequence ID" value="AKB41027.1"/>
    <property type="molecule type" value="Genomic_DNA"/>
</dbReference>
<dbReference type="EC" id="2.6.1.57" evidence="8"/>
<evidence type="ECO:0000256" key="3">
    <source>
        <dbReference type="ARBA" id="ARBA00011738"/>
    </source>
</evidence>
<dbReference type="AlphaFoldDB" id="A0A0E3PWT6"/>
<comment type="subunit">
    <text evidence="3">Homodimer.</text>
</comment>